<dbReference type="Proteomes" id="UP000451565">
    <property type="component" value="Unassembled WGS sequence"/>
</dbReference>
<dbReference type="OrthoDB" id="9797415at2"/>
<evidence type="ECO:0000313" key="2">
    <source>
        <dbReference type="Proteomes" id="UP000451565"/>
    </source>
</evidence>
<gene>
    <name evidence="1" type="ORF">GEV47_01785</name>
</gene>
<dbReference type="AlphaFoldDB" id="A0A843YN60"/>
<comment type="caution">
    <text evidence="1">The sequence shown here is derived from an EMBL/GenBank/DDBJ whole genome shotgun (WGS) entry which is preliminary data.</text>
</comment>
<dbReference type="Gene3D" id="1.10.150.240">
    <property type="entry name" value="Putative phosphatase, domain 2"/>
    <property type="match status" value="1"/>
</dbReference>
<dbReference type="Gene3D" id="3.40.50.1000">
    <property type="entry name" value="HAD superfamily/HAD-like"/>
    <property type="match status" value="1"/>
</dbReference>
<protein>
    <submittedName>
        <fullName evidence="1">HAD-IA family hydrolase</fullName>
    </submittedName>
</protein>
<proteinExistence type="predicted"/>
<accession>A0A843YN60</accession>
<dbReference type="PANTHER" id="PTHR43611:SF3">
    <property type="entry name" value="FLAVIN MONONUCLEOTIDE HYDROLASE 1, CHLOROPLATIC"/>
    <property type="match status" value="1"/>
</dbReference>
<dbReference type="SFLD" id="SFLDS00003">
    <property type="entry name" value="Haloacid_Dehalogenase"/>
    <property type="match status" value="1"/>
</dbReference>
<name>A0A843YN60_9BURK</name>
<dbReference type="PRINTS" id="PR00413">
    <property type="entry name" value="HADHALOGNASE"/>
</dbReference>
<dbReference type="RefSeq" id="WP_153232997.1">
    <property type="nucleotide sequence ID" value="NZ_WINI01000001.1"/>
</dbReference>
<dbReference type="NCBIfam" id="TIGR01509">
    <property type="entry name" value="HAD-SF-IA-v3"/>
    <property type="match status" value="1"/>
</dbReference>
<evidence type="ECO:0000313" key="1">
    <source>
        <dbReference type="EMBL" id="MQQ99416.1"/>
    </source>
</evidence>
<dbReference type="InterPro" id="IPR023198">
    <property type="entry name" value="PGP-like_dom2"/>
</dbReference>
<dbReference type="EMBL" id="WINI01000001">
    <property type="protein sequence ID" value="MQQ99416.1"/>
    <property type="molecule type" value="Genomic_DNA"/>
</dbReference>
<dbReference type="CDD" id="cd02603">
    <property type="entry name" value="HAD_sEH-N_like"/>
    <property type="match status" value="1"/>
</dbReference>
<keyword evidence="1" id="KW-0378">Hydrolase</keyword>
<dbReference type="InterPro" id="IPR036412">
    <property type="entry name" value="HAD-like_sf"/>
</dbReference>
<dbReference type="InterPro" id="IPR023214">
    <property type="entry name" value="HAD_sf"/>
</dbReference>
<dbReference type="SUPFAM" id="SSF56784">
    <property type="entry name" value="HAD-like"/>
    <property type="match status" value="1"/>
</dbReference>
<dbReference type="Pfam" id="PF00702">
    <property type="entry name" value="Hydrolase"/>
    <property type="match status" value="1"/>
</dbReference>
<dbReference type="GO" id="GO:0016787">
    <property type="term" value="F:hydrolase activity"/>
    <property type="evidence" value="ECO:0007669"/>
    <property type="project" value="UniProtKB-KW"/>
</dbReference>
<dbReference type="InterPro" id="IPR006439">
    <property type="entry name" value="HAD-SF_hydro_IA"/>
</dbReference>
<sequence length="205" mass="23823">MDKQKINTVVFDLGGVLVDWNPEYLYRSIFPSEEERRWFLSTVCTQDWNLQQDAGRSLQEGTAVLLQKFPDHETAIRAFYGRWTEMLSGPIQGTLEILRHLKSNTDKKLYALTNWSAETFPVALEMYDFLHWFDGRVVSGEEKMRKPDKAIYQVLINRYNITPNSSVYIDDMLYNVVAARELGFHGIHFQSPQQLKAELIALDVL</sequence>
<dbReference type="PANTHER" id="PTHR43611">
    <property type="entry name" value="ALPHA-D-GLUCOSE 1-PHOSPHATE PHOSPHATASE"/>
    <property type="match status" value="1"/>
</dbReference>
<dbReference type="SFLD" id="SFLDG01129">
    <property type="entry name" value="C1.5:_HAD__Beta-PGM__Phosphata"/>
    <property type="match status" value="1"/>
</dbReference>
<reference evidence="1 2" key="1">
    <citation type="submission" date="2019-10" db="EMBL/GenBank/DDBJ databases">
        <title>Glaciimonas soli sp. nov., a psychrophilic bacterium isolated from the forest soil of a high elevation mountain in Taiwan.</title>
        <authorList>
            <person name="Wang L.-T."/>
            <person name="Shieh W.Y."/>
        </authorList>
    </citation>
    <scope>NUCLEOTIDE SEQUENCE [LARGE SCALE GENOMIC DNA]</scope>
    <source>
        <strain evidence="1 2">GS1</strain>
    </source>
</reference>
<organism evidence="1 2">
    <name type="scientific">Glaciimonas soli</name>
    <dbReference type="NCBI Taxonomy" id="2590999"/>
    <lineage>
        <taxon>Bacteria</taxon>
        <taxon>Pseudomonadati</taxon>
        <taxon>Pseudomonadota</taxon>
        <taxon>Betaproteobacteria</taxon>
        <taxon>Burkholderiales</taxon>
        <taxon>Oxalobacteraceae</taxon>
        <taxon>Glaciimonas</taxon>
    </lineage>
</organism>
<keyword evidence="2" id="KW-1185">Reference proteome</keyword>